<dbReference type="InterPro" id="IPR014977">
    <property type="entry name" value="WRC_dom"/>
</dbReference>
<dbReference type="PROSITE" id="PS51667">
    <property type="entry name" value="WRC"/>
    <property type="match status" value="1"/>
</dbReference>
<keyword evidence="5" id="KW-0010">Activator</keyword>
<dbReference type="Pfam" id="PF08879">
    <property type="entry name" value="WRC"/>
    <property type="match status" value="1"/>
</dbReference>
<proteinExistence type="inferred from homology"/>
<dbReference type="PANTHER" id="PTHR31602:SF101">
    <property type="entry name" value="GROWTH-REGULATING FACTOR 7"/>
    <property type="match status" value="1"/>
</dbReference>
<feature type="short sequence motif" description="Bipartite nuclear localization signal" evidence="4">
    <location>
        <begin position="206"/>
        <end position="216"/>
    </location>
</feature>
<dbReference type="GO" id="GO:0099402">
    <property type="term" value="P:plant organ development"/>
    <property type="evidence" value="ECO:0007669"/>
    <property type="project" value="UniProtKB-ARBA"/>
</dbReference>
<comment type="similarity">
    <text evidence="2 5">Belongs to the GRF family.</text>
</comment>
<dbReference type="AlphaFoldDB" id="A0A6A4M315"/>
<dbReference type="Proteomes" id="UP000428333">
    <property type="component" value="Linkage Group LG02"/>
</dbReference>
<gene>
    <name evidence="9" type="ORF">C3L33_03396</name>
</gene>
<keyword evidence="5" id="KW-0805">Transcription regulation</keyword>
<evidence type="ECO:0000256" key="5">
    <source>
        <dbReference type="RuleBase" id="RU367127"/>
    </source>
</evidence>
<keyword evidence="10" id="KW-1185">Reference proteome</keyword>
<dbReference type="GO" id="GO:0005524">
    <property type="term" value="F:ATP binding"/>
    <property type="evidence" value="ECO:0007669"/>
    <property type="project" value="UniProtKB-UniRule"/>
</dbReference>
<dbReference type="SMART" id="SM00951">
    <property type="entry name" value="QLQ"/>
    <property type="match status" value="1"/>
</dbReference>
<evidence type="ECO:0000313" key="9">
    <source>
        <dbReference type="EMBL" id="KAE9464700.1"/>
    </source>
</evidence>
<feature type="domain" description="WRC" evidence="8">
    <location>
        <begin position="201"/>
        <end position="245"/>
    </location>
</feature>
<evidence type="ECO:0000256" key="6">
    <source>
        <dbReference type="SAM" id="MobiDB-lite"/>
    </source>
</evidence>
<evidence type="ECO:0000256" key="2">
    <source>
        <dbReference type="ARBA" id="ARBA00008122"/>
    </source>
</evidence>
<evidence type="ECO:0000256" key="1">
    <source>
        <dbReference type="ARBA" id="ARBA00004123"/>
    </source>
</evidence>
<evidence type="ECO:0000313" key="10">
    <source>
        <dbReference type="Proteomes" id="UP000428333"/>
    </source>
</evidence>
<protein>
    <recommendedName>
        <fullName evidence="5">Growth-regulating factor</fullName>
    </recommendedName>
</protein>
<dbReference type="Pfam" id="PF08880">
    <property type="entry name" value="QLQ"/>
    <property type="match status" value="1"/>
</dbReference>
<dbReference type="InterPro" id="IPR031137">
    <property type="entry name" value="GRF"/>
</dbReference>
<keyword evidence="3 4" id="KW-0539">Nucleus</keyword>
<comment type="domain">
    <text evidence="5">The QLQ domain and WRC domain may be involved in protein-protein interaction and DNA-binding, respectively.</text>
</comment>
<feature type="non-terminal residue" evidence="9">
    <location>
        <position position="1"/>
    </location>
</feature>
<organism evidence="9 10">
    <name type="scientific">Rhododendron williamsianum</name>
    <dbReference type="NCBI Taxonomy" id="262921"/>
    <lineage>
        <taxon>Eukaryota</taxon>
        <taxon>Viridiplantae</taxon>
        <taxon>Streptophyta</taxon>
        <taxon>Embryophyta</taxon>
        <taxon>Tracheophyta</taxon>
        <taxon>Spermatophyta</taxon>
        <taxon>Magnoliopsida</taxon>
        <taxon>eudicotyledons</taxon>
        <taxon>Gunneridae</taxon>
        <taxon>Pentapetalae</taxon>
        <taxon>asterids</taxon>
        <taxon>Ericales</taxon>
        <taxon>Ericaceae</taxon>
        <taxon>Ericoideae</taxon>
        <taxon>Rhodoreae</taxon>
        <taxon>Rhododendron</taxon>
    </lineage>
</organism>
<dbReference type="InterPro" id="IPR014978">
    <property type="entry name" value="Gln-Leu-Gln_QLQ"/>
</dbReference>
<reference evidence="9 10" key="1">
    <citation type="journal article" date="2019" name="Genome Biol. Evol.">
        <title>The Rhododendron genome and chromosomal organization provide insight into shared whole-genome duplications across the heath family (Ericaceae).</title>
        <authorList>
            <person name="Soza V.L."/>
            <person name="Lindsley D."/>
            <person name="Waalkes A."/>
            <person name="Ramage E."/>
            <person name="Patwardhan R.P."/>
            <person name="Burton J.N."/>
            <person name="Adey A."/>
            <person name="Kumar A."/>
            <person name="Qiu R."/>
            <person name="Shendure J."/>
            <person name="Hall B."/>
        </authorList>
    </citation>
    <scope>NUCLEOTIDE SEQUENCE [LARGE SCALE GENOMIC DNA]</scope>
    <source>
        <strain evidence="9">RSF 1966-606</strain>
    </source>
</reference>
<dbReference type="PROSITE" id="PS51666">
    <property type="entry name" value="QLQ"/>
    <property type="match status" value="1"/>
</dbReference>
<feature type="region of interest" description="Disordered" evidence="6">
    <location>
        <begin position="381"/>
        <end position="406"/>
    </location>
</feature>
<accession>A0A6A4M315</accession>
<feature type="region of interest" description="Disordered" evidence="6">
    <location>
        <begin position="1"/>
        <end position="68"/>
    </location>
</feature>
<evidence type="ECO:0000259" key="7">
    <source>
        <dbReference type="PROSITE" id="PS51666"/>
    </source>
</evidence>
<dbReference type="GO" id="GO:0005634">
    <property type="term" value="C:nucleus"/>
    <property type="evidence" value="ECO:0007669"/>
    <property type="project" value="UniProtKB-SubCell"/>
</dbReference>
<evidence type="ECO:0000256" key="3">
    <source>
        <dbReference type="ARBA" id="ARBA00023242"/>
    </source>
</evidence>
<feature type="domain" description="QLQ" evidence="7">
    <location>
        <begin position="130"/>
        <end position="165"/>
    </location>
</feature>
<dbReference type="PANTHER" id="PTHR31602">
    <property type="entry name" value="GROWTH-REGULATING FACTOR 5"/>
    <property type="match status" value="1"/>
</dbReference>
<comment type="function">
    <text evidence="5">Transcription activator.</text>
</comment>
<comment type="caution">
    <text evidence="9">The sequence shown here is derived from an EMBL/GenBank/DDBJ whole genome shotgun (WGS) entry which is preliminary data.</text>
</comment>
<sequence length="518" mass="55634">MENSVSSGYCVPDKGSTALEGKSTESFPLNVMGHHPHDHHRPLTSSPSPPLGGPSCNSSRPNEVLGSNICQDDDKVAGATTAPAPAPAPEVATTSSGAVCDKTFQPFDLSTTTTTALKSPGGMAGDLGFPFTWAQWKELERQAMIYKYMTASLPVPPDLLLPIAQSLSPANPHYSLGNNGSVYNLRLGLSSSNKEAAAAAAAEPGRCKRTDGKKWRCSRDVAPHQKYCERHLNRGRPRSRKPVEVLVQQPPFDNNNNNNGISKKTRFDSHNLPNPSVLHSTASSHGLLRSNSNTVQPNGRIPLFLDRADENLSDVSSYKELSRGFDWSRQELNLNPYTDFSNFSDEPLNLYPYTDFGAPEPEPDLISLQTQNRMETPRGFIDAWSKNDSNANKKPSSSVSSHSNTWPSSLTLSVAMAAGNALDEEMGHIETGSGNADSGELELHKANASSWLSPGSYVGSAPGGPLAEMLRPNSMAACSDSSPSEVLQRTLLSLSDSSGCTSPALGAVPEIMPFQWLN</sequence>
<keyword evidence="5" id="KW-0804">Transcription</keyword>
<dbReference type="EMBL" id="QEFC01000328">
    <property type="protein sequence ID" value="KAE9464700.1"/>
    <property type="molecule type" value="Genomic_DNA"/>
</dbReference>
<comment type="subcellular location">
    <subcellularLocation>
        <location evidence="1 4 5">Nucleus</location>
    </subcellularLocation>
</comment>
<feature type="short sequence motif" description="Bipartite nuclear localization signal" evidence="4">
    <location>
        <begin position="234"/>
        <end position="241"/>
    </location>
</feature>
<name>A0A6A4M315_9ERIC</name>
<evidence type="ECO:0000259" key="8">
    <source>
        <dbReference type="PROSITE" id="PS51667"/>
    </source>
</evidence>
<dbReference type="GO" id="GO:0006355">
    <property type="term" value="P:regulation of DNA-templated transcription"/>
    <property type="evidence" value="ECO:0007669"/>
    <property type="project" value="InterPro"/>
</dbReference>
<evidence type="ECO:0000256" key="4">
    <source>
        <dbReference type="PROSITE-ProRule" id="PRU01002"/>
    </source>
</evidence>
<dbReference type="OrthoDB" id="1937002at2759"/>
<dbReference type="GO" id="GO:0006351">
    <property type="term" value="P:DNA-templated transcription"/>
    <property type="evidence" value="ECO:0007669"/>
    <property type="project" value="UniProtKB-UniRule"/>
</dbReference>
<feature type="compositionally biased region" description="Low complexity" evidence="6">
    <location>
        <begin position="389"/>
        <end position="406"/>
    </location>
</feature>